<dbReference type="AlphaFoldDB" id="A0A679B9I1"/>
<reference evidence="2" key="2">
    <citation type="submission" date="2009-05" db="EMBL/GenBank/DDBJ databases">
        <title>Oryza sativa Indica Group genomic DNA, chromosome 11, BAC clone:K0390G01, cultivar:Kasalath.</title>
        <authorList>
            <person name="Matsumoto T."/>
            <person name="Wu J."/>
            <person name="Kanamori H."/>
        </authorList>
    </citation>
    <scope>NUCLEOTIDE SEQUENCE</scope>
</reference>
<sequence>MATVLAPAVRQPVDKERKMAIGCHEDSSTMHASSEGCLNELSQVWTNRCVRGQRSKHESRMRERRSKLVRPVERMWGGGARLSRRGSAWMDELAQPIDGDREVRGYKMFLAIPGLYLVELSTTSIIPSHIGSSQPVLRVEFFSIFLAKNPFPANNEHKSTVAKLKL</sequence>
<evidence type="ECO:0000313" key="1">
    <source>
        <dbReference type="EMBL" id="BBD82469.1"/>
    </source>
</evidence>
<protein>
    <submittedName>
        <fullName evidence="1">Uncharacterized protein</fullName>
    </submittedName>
</protein>
<accession>A0A679B9I1</accession>
<name>A0A679B9I1_ORYSI</name>
<dbReference type="EMBL" id="AP011487">
    <property type="protein sequence ID" value="BBD82471.1"/>
    <property type="molecule type" value="Genomic_DNA"/>
</dbReference>
<proteinExistence type="predicted"/>
<reference evidence="1" key="1">
    <citation type="submission" date="2009-05" db="EMBL/GenBank/DDBJ databases">
        <title>Oryza sativa Indica Group genomic DNA, chromosome 11, BAC clone:K0353A12, cultivar:Kasalath.</title>
        <authorList>
            <person name="Matsumoto T."/>
            <person name="Wu J."/>
            <person name="Kanamori H."/>
        </authorList>
    </citation>
    <scope>NUCLEOTIDE SEQUENCE</scope>
</reference>
<dbReference type="EMBL" id="AP011486">
    <property type="protein sequence ID" value="BBD82469.1"/>
    <property type="molecule type" value="Genomic_DNA"/>
</dbReference>
<gene>
    <name evidence="1" type="primary">K0353A12.43</name>
    <name evidence="2" type="synonym">K0390G01.7</name>
</gene>
<evidence type="ECO:0000313" key="2">
    <source>
        <dbReference type="EMBL" id="BBD82471.1"/>
    </source>
</evidence>
<organism evidence="1">
    <name type="scientific">Oryza sativa subsp. indica</name>
    <name type="common">Rice</name>
    <dbReference type="NCBI Taxonomy" id="39946"/>
    <lineage>
        <taxon>Eukaryota</taxon>
        <taxon>Viridiplantae</taxon>
        <taxon>Streptophyta</taxon>
        <taxon>Embryophyta</taxon>
        <taxon>Tracheophyta</taxon>
        <taxon>Spermatophyta</taxon>
        <taxon>Magnoliopsida</taxon>
        <taxon>Liliopsida</taxon>
        <taxon>Poales</taxon>
        <taxon>Poaceae</taxon>
        <taxon>BOP clade</taxon>
        <taxon>Oryzoideae</taxon>
        <taxon>Oryzeae</taxon>
        <taxon>Oryzinae</taxon>
        <taxon>Oryza</taxon>
        <taxon>Oryza sativa</taxon>
    </lineage>
</organism>